<name>A0A161ZRE7_DAUCS</name>
<evidence type="ECO:0000313" key="1">
    <source>
        <dbReference type="EMBL" id="KZM89110.1"/>
    </source>
</evidence>
<proteinExistence type="predicted"/>
<reference evidence="1" key="1">
    <citation type="journal article" date="2016" name="Nat. Genet.">
        <title>A high-quality carrot genome assembly provides new insights into carotenoid accumulation and asterid genome evolution.</title>
        <authorList>
            <person name="Iorizzo M."/>
            <person name="Ellison S."/>
            <person name="Senalik D."/>
            <person name="Zeng P."/>
            <person name="Satapoomin P."/>
            <person name="Huang J."/>
            <person name="Bowman M."/>
            <person name="Iovene M."/>
            <person name="Sanseverino W."/>
            <person name="Cavagnaro P."/>
            <person name="Yildiz M."/>
            <person name="Macko-Podgorni A."/>
            <person name="Moranska E."/>
            <person name="Grzebelus E."/>
            <person name="Grzebelus D."/>
            <person name="Ashrafi H."/>
            <person name="Zheng Z."/>
            <person name="Cheng S."/>
            <person name="Spooner D."/>
            <person name="Van Deynze A."/>
            <person name="Simon P."/>
        </authorList>
    </citation>
    <scope>NUCLEOTIDE SEQUENCE [LARGE SCALE GENOMIC DNA]</scope>
    <source>
        <tissue evidence="1">Leaf</tissue>
    </source>
</reference>
<protein>
    <submittedName>
        <fullName evidence="1">Uncharacterized protein</fullName>
    </submittedName>
</protein>
<accession>A0A161ZRE7</accession>
<keyword evidence="3" id="KW-1185">Reference proteome</keyword>
<sequence>MAYTSSSSQSSRKQTIVPLSESLKALYSSALTKSKASRSKWTRENFTEIDIKVANAKRDGQFAKTDFEYSSFLLGTRCLETHDPNKEKIIEELYASNFTKVQHGVFATLAAELKVGEQEETSAYNHKTNQMKVAEELALLFNKNPRLRDQVRLEWMEHLSYTPHTETGEFLAYYLCHECEFLISEYLKHGPGVGLSIAEYIDFTSILFNHCNPVESLGEIDEKKHFAKKNPFSKESLSSQLVSPPDLKQPIPKQVVCECNAEHYCMLIEVRYKFEWQKGNLVNRAPNEVFTRIDHCEKPDEEHNIYYLTQRDRKSLKKCIEEEKRDVAAGTKNIPVERKVSEKKGWDDEGFEKVKRKGKGSRS</sequence>
<dbReference type="EMBL" id="LNRQ01000007">
    <property type="protein sequence ID" value="KZM89110.1"/>
    <property type="molecule type" value="Genomic_DNA"/>
</dbReference>
<dbReference type="EMBL" id="CP093349">
    <property type="protein sequence ID" value="WOH10590.1"/>
    <property type="molecule type" value="Genomic_DNA"/>
</dbReference>
<organism evidence="1">
    <name type="scientific">Daucus carota subsp. sativus</name>
    <name type="common">Carrot</name>
    <dbReference type="NCBI Taxonomy" id="79200"/>
    <lineage>
        <taxon>Eukaryota</taxon>
        <taxon>Viridiplantae</taxon>
        <taxon>Streptophyta</taxon>
        <taxon>Embryophyta</taxon>
        <taxon>Tracheophyta</taxon>
        <taxon>Spermatophyta</taxon>
        <taxon>Magnoliopsida</taxon>
        <taxon>eudicotyledons</taxon>
        <taxon>Gunneridae</taxon>
        <taxon>Pentapetalae</taxon>
        <taxon>asterids</taxon>
        <taxon>campanulids</taxon>
        <taxon>Apiales</taxon>
        <taxon>Apiaceae</taxon>
        <taxon>Apioideae</taxon>
        <taxon>Scandiceae</taxon>
        <taxon>Daucinae</taxon>
        <taxon>Daucus</taxon>
        <taxon>Daucus sect. Daucus</taxon>
    </lineage>
</organism>
<gene>
    <name evidence="1" type="ORF">DCAR_026185</name>
    <name evidence="2" type="ORF">DCAR_0730059</name>
</gene>
<evidence type="ECO:0000313" key="3">
    <source>
        <dbReference type="Proteomes" id="UP000077755"/>
    </source>
</evidence>
<dbReference type="Proteomes" id="UP000077755">
    <property type="component" value="Chromosome 7"/>
</dbReference>
<evidence type="ECO:0000313" key="2">
    <source>
        <dbReference type="EMBL" id="WOH10590.1"/>
    </source>
</evidence>
<reference evidence="2" key="2">
    <citation type="submission" date="2022-03" db="EMBL/GenBank/DDBJ databases">
        <title>Draft title - Genomic analysis of global carrot germplasm unveils the trajectory of domestication and the origin of high carotenoid orange carrot.</title>
        <authorList>
            <person name="Iorizzo M."/>
            <person name="Ellison S."/>
            <person name="Senalik D."/>
            <person name="Macko-Podgorni A."/>
            <person name="Grzebelus D."/>
            <person name="Bostan H."/>
            <person name="Rolling W."/>
            <person name="Curaba J."/>
            <person name="Simon P."/>
        </authorList>
    </citation>
    <scope>NUCLEOTIDE SEQUENCE</scope>
    <source>
        <tissue evidence="2">Leaf</tissue>
    </source>
</reference>
<dbReference type="AlphaFoldDB" id="A0A161ZRE7"/>
<dbReference type="Gramene" id="KZM89110">
    <property type="protein sequence ID" value="KZM89110"/>
    <property type="gene ID" value="DCAR_026185"/>
</dbReference>